<dbReference type="Gene3D" id="3.10.50.10">
    <property type="match status" value="1"/>
</dbReference>
<dbReference type="EMBL" id="MPGH01000091">
    <property type="protein sequence ID" value="OLN87480.1"/>
    <property type="molecule type" value="Genomic_DNA"/>
</dbReference>
<sequence>MSMPKCISPQSTFTGSSNVSHVAKERCTGTGGYVSNIEIDEIVAKGNVQSFIDSTHFNILVYNSMEWVAYMGDTTKAQREATCDVWNFAGTTDWAVDIQKFLLNK</sequence>
<dbReference type="OrthoDB" id="73875at2759"/>
<evidence type="ECO:0000313" key="3">
    <source>
        <dbReference type="EMBL" id="OLN87480.1"/>
    </source>
</evidence>
<reference evidence="3 4" key="1">
    <citation type="submission" date="2016-11" db="EMBL/GenBank/DDBJ databases">
        <title>Draft Genome Assembly of Colletotrichum chlorophyti a pathogen of herbaceous plants.</title>
        <authorList>
            <person name="Gan P."/>
            <person name="Narusaka M."/>
            <person name="Tsushima A."/>
            <person name="Narusaka Y."/>
            <person name="Takano Y."/>
            <person name="Shirasu K."/>
        </authorList>
    </citation>
    <scope>NUCLEOTIDE SEQUENCE [LARGE SCALE GENOMIC DNA]</scope>
    <source>
        <strain evidence="3 4">NTL11</strain>
    </source>
</reference>
<dbReference type="InterPro" id="IPR053214">
    <property type="entry name" value="LysM12-like"/>
</dbReference>
<keyword evidence="2" id="KW-0843">Virulence</keyword>
<gene>
    <name evidence="3" type="ORF">CCHL11_06095</name>
</gene>
<dbReference type="InterPro" id="IPR029070">
    <property type="entry name" value="Chitinase_insertion_sf"/>
</dbReference>
<accession>A0A1Q8RT28</accession>
<dbReference type="PANTHER" id="PTHR47700:SF2">
    <property type="entry name" value="CHITINASE"/>
    <property type="match status" value="1"/>
</dbReference>
<evidence type="ECO:0000256" key="1">
    <source>
        <dbReference type="ARBA" id="ARBA00022669"/>
    </source>
</evidence>
<evidence type="ECO:0000256" key="2">
    <source>
        <dbReference type="ARBA" id="ARBA00023026"/>
    </source>
</evidence>
<protein>
    <submittedName>
        <fullName evidence="3">Uncharacterized protein</fullName>
    </submittedName>
</protein>
<keyword evidence="1" id="KW-0147">Chitin-binding</keyword>
<dbReference type="AlphaFoldDB" id="A0A1Q8RT28"/>
<keyword evidence="4" id="KW-1185">Reference proteome</keyword>
<name>A0A1Q8RT28_9PEZI</name>
<dbReference type="SUPFAM" id="SSF54556">
    <property type="entry name" value="Chitinase insertion domain"/>
    <property type="match status" value="1"/>
</dbReference>
<proteinExistence type="predicted"/>
<organism evidence="3 4">
    <name type="scientific">Colletotrichum chlorophyti</name>
    <dbReference type="NCBI Taxonomy" id="708187"/>
    <lineage>
        <taxon>Eukaryota</taxon>
        <taxon>Fungi</taxon>
        <taxon>Dikarya</taxon>
        <taxon>Ascomycota</taxon>
        <taxon>Pezizomycotina</taxon>
        <taxon>Sordariomycetes</taxon>
        <taxon>Hypocreomycetidae</taxon>
        <taxon>Glomerellales</taxon>
        <taxon>Glomerellaceae</taxon>
        <taxon>Colletotrichum</taxon>
    </lineage>
</organism>
<comment type="caution">
    <text evidence="3">The sequence shown here is derived from an EMBL/GenBank/DDBJ whole genome shotgun (WGS) entry which is preliminary data.</text>
</comment>
<evidence type="ECO:0000313" key="4">
    <source>
        <dbReference type="Proteomes" id="UP000186583"/>
    </source>
</evidence>
<dbReference type="Gene3D" id="3.20.20.80">
    <property type="entry name" value="Glycosidases"/>
    <property type="match status" value="1"/>
</dbReference>
<dbReference type="Proteomes" id="UP000186583">
    <property type="component" value="Unassembled WGS sequence"/>
</dbReference>
<dbReference type="PANTHER" id="PTHR47700">
    <property type="entry name" value="V CHITINASE, PUTATIVE (AFU_ORTHOLOGUE AFUA_6G13720)-RELATED"/>
    <property type="match status" value="1"/>
</dbReference>
<dbReference type="STRING" id="708187.A0A1Q8RT28"/>
<dbReference type="GO" id="GO:0008061">
    <property type="term" value="F:chitin binding"/>
    <property type="evidence" value="ECO:0007669"/>
    <property type="project" value="UniProtKB-KW"/>
</dbReference>